<gene>
    <name evidence="1" type="ORF">DM01DRAFT_1333612</name>
</gene>
<comment type="caution">
    <text evidence="1">The sequence shown here is derived from an EMBL/GenBank/DDBJ whole genome shotgun (WGS) entry which is preliminary data.</text>
</comment>
<dbReference type="AlphaFoldDB" id="A0A1X2GQI7"/>
<proteinExistence type="predicted"/>
<name>A0A1X2GQI7_9FUNG</name>
<sequence length="158" mass="18018">MACSKKSCLKGNQSKYCKVQFIEDDPLDDRLETALTPPASPIPYPNSLFTSDQAIPLECQLLLEKKKNCLLKQQIEHLQCELSVRDSKLKKLHQDRKCVKLADLVNDILFLLDQPPDTPCTPSLESVQEHLQTVLTSMPPKHSQTFTNENDLFLSYFQ</sequence>
<evidence type="ECO:0000313" key="2">
    <source>
        <dbReference type="Proteomes" id="UP000242146"/>
    </source>
</evidence>
<dbReference type="EMBL" id="MCGT01000006">
    <property type="protein sequence ID" value="ORX59021.1"/>
    <property type="molecule type" value="Genomic_DNA"/>
</dbReference>
<keyword evidence="2" id="KW-1185">Reference proteome</keyword>
<accession>A0A1X2GQI7</accession>
<reference evidence="1 2" key="1">
    <citation type="submission" date="2016-07" db="EMBL/GenBank/DDBJ databases">
        <title>Pervasive Adenine N6-methylation of Active Genes in Fungi.</title>
        <authorList>
            <consortium name="DOE Joint Genome Institute"/>
            <person name="Mondo S.J."/>
            <person name="Dannebaum R.O."/>
            <person name="Kuo R.C."/>
            <person name="Labutti K."/>
            <person name="Haridas S."/>
            <person name="Kuo A."/>
            <person name="Salamov A."/>
            <person name="Ahrendt S.R."/>
            <person name="Lipzen A."/>
            <person name="Sullivan W."/>
            <person name="Andreopoulos W.B."/>
            <person name="Clum A."/>
            <person name="Lindquist E."/>
            <person name="Daum C."/>
            <person name="Ramamoorthy G.K."/>
            <person name="Gryganskyi A."/>
            <person name="Culley D."/>
            <person name="Magnuson J.K."/>
            <person name="James T.Y."/>
            <person name="O'Malley M.A."/>
            <person name="Stajich J.E."/>
            <person name="Spatafora J.W."/>
            <person name="Visel A."/>
            <person name="Grigoriev I.V."/>
        </authorList>
    </citation>
    <scope>NUCLEOTIDE SEQUENCE [LARGE SCALE GENOMIC DNA]</scope>
    <source>
        <strain evidence="1 2">NRRL 3301</strain>
    </source>
</reference>
<dbReference type="Proteomes" id="UP000242146">
    <property type="component" value="Unassembled WGS sequence"/>
</dbReference>
<evidence type="ECO:0000313" key="1">
    <source>
        <dbReference type="EMBL" id="ORX59021.1"/>
    </source>
</evidence>
<organism evidence="1 2">
    <name type="scientific">Hesseltinella vesiculosa</name>
    <dbReference type="NCBI Taxonomy" id="101127"/>
    <lineage>
        <taxon>Eukaryota</taxon>
        <taxon>Fungi</taxon>
        <taxon>Fungi incertae sedis</taxon>
        <taxon>Mucoromycota</taxon>
        <taxon>Mucoromycotina</taxon>
        <taxon>Mucoromycetes</taxon>
        <taxon>Mucorales</taxon>
        <taxon>Cunninghamellaceae</taxon>
        <taxon>Hesseltinella</taxon>
    </lineage>
</organism>
<dbReference type="OrthoDB" id="10447730at2759"/>
<protein>
    <submittedName>
        <fullName evidence="1">Uncharacterized protein</fullName>
    </submittedName>
</protein>